<dbReference type="KEGG" id="tas:TASI_1432"/>
<dbReference type="GO" id="GO:0030313">
    <property type="term" value="C:cell envelope"/>
    <property type="evidence" value="ECO:0007669"/>
    <property type="project" value="UniProtKB-SubCell"/>
</dbReference>
<protein>
    <recommendedName>
        <fullName evidence="4">Imelysin-like domain-containing protein</fullName>
    </recommendedName>
</protein>
<feature type="chain" id="PRO_5003467101" description="Imelysin-like domain-containing protein" evidence="3">
    <location>
        <begin position="24"/>
        <end position="341"/>
    </location>
</feature>
<dbReference type="Pfam" id="PF09375">
    <property type="entry name" value="Peptidase_M75"/>
    <property type="match status" value="1"/>
</dbReference>
<dbReference type="HOGENOM" id="CLU_942150_0_0_4"/>
<dbReference type="Proteomes" id="UP000009284">
    <property type="component" value="Chromosome"/>
</dbReference>
<gene>
    <name evidence="5" type="ordered locus">TASI_1432</name>
</gene>
<evidence type="ECO:0000313" key="6">
    <source>
        <dbReference type="Proteomes" id="UP000009284"/>
    </source>
</evidence>
<proteinExistence type="predicted"/>
<organism evidence="5 6">
    <name type="scientific">Taylorella asinigenitalis (strain MCE3)</name>
    <dbReference type="NCBI Taxonomy" id="1008459"/>
    <lineage>
        <taxon>Bacteria</taxon>
        <taxon>Pseudomonadati</taxon>
        <taxon>Pseudomonadota</taxon>
        <taxon>Betaproteobacteria</taxon>
        <taxon>Burkholderiales</taxon>
        <taxon>Alcaligenaceae</taxon>
        <taxon>Taylorella</taxon>
    </lineage>
</organism>
<sequence>MNFKTKLISAIVGSMMIVGIATAEKNPDFKPELESIYDNIIKKNVHIATEDCNALRKQIDMQSSNPEKSGIKDAFLKFHNSWRAVQVNYILGDLNEDYLDHPQFIDNFHYGKENLYDVIQHALDSGSPAEKALFKNSTKSLNSLEYVIYRDLILDKRDIEFAQVMAKNICKRVAEIKEGYEQARDEYLSEPDKSLAALVNALATSIFSTKEWRIGDPAGLTKKYSGKPGLERSETPYAYLNFLSLKSIYKAQKEMVDSKAKHKNLYHILQKFKAQKVGDDINKTLDKVLAKLEPITSDAMLFKPENIKPIYDLSNDLYKFYYISLISALPVVAKVMDADGD</sequence>
<evidence type="ECO:0000313" key="5">
    <source>
        <dbReference type="EMBL" id="AEP37171.1"/>
    </source>
</evidence>
<dbReference type="STRING" id="1008459.TASI_1432"/>
<evidence type="ECO:0000256" key="3">
    <source>
        <dbReference type="SAM" id="SignalP"/>
    </source>
</evidence>
<dbReference type="Gene3D" id="1.20.1420.20">
    <property type="entry name" value="M75 peptidase, HXXE motif"/>
    <property type="match status" value="1"/>
</dbReference>
<dbReference type="RefSeq" id="WP_014112065.1">
    <property type="nucleotide sequence ID" value="NC_016043.1"/>
</dbReference>
<dbReference type="AlphaFoldDB" id="G4QAE0"/>
<keyword evidence="2 3" id="KW-0732">Signal</keyword>
<evidence type="ECO:0000256" key="1">
    <source>
        <dbReference type="ARBA" id="ARBA00004196"/>
    </source>
</evidence>
<feature type="domain" description="Imelysin-like" evidence="4">
    <location>
        <begin position="52"/>
        <end position="315"/>
    </location>
</feature>
<dbReference type="EMBL" id="CP003059">
    <property type="protein sequence ID" value="AEP37171.1"/>
    <property type="molecule type" value="Genomic_DNA"/>
</dbReference>
<accession>G4QAE0</accession>
<keyword evidence="6" id="KW-1185">Reference proteome</keyword>
<reference key="1">
    <citation type="submission" date="2011-09" db="EMBL/GenBank/DDBJ databases">
        <title>Genomic characterization of the Taylorella genus.</title>
        <authorList>
            <person name="Hebert L."/>
            <person name="Moumen B."/>
            <person name="Pons N."/>
            <person name="Duquesne F."/>
            <person name="Breuil M.-F."/>
            <person name="Goux D."/>
            <person name="Batto J.-M."/>
            <person name="Renault P."/>
            <person name="Laugier C."/>
            <person name="Petry S."/>
        </authorList>
    </citation>
    <scope>NUCLEOTIDE SEQUENCE</scope>
    <source>
        <strain>MCE3</strain>
    </source>
</reference>
<dbReference type="OrthoDB" id="9771468at2"/>
<name>G4QAE0_TAYAM</name>
<comment type="subcellular location">
    <subcellularLocation>
        <location evidence="1">Cell envelope</location>
    </subcellularLocation>
</comment>
<dbReference type="eggNOG" id="ENOG5032NSR">
    <property type="taxonomic scope" value="Bacteria"/>
</dbReference>
<feature type="signal peptide" evidence="3">
    <location>
        <begin position="1"/>
        <end position="23"/>
    </location>
</feature>
<evidence type="ECO:0000259" key="4">
    <source>
        <dbReference type="Pfam" id="PF09375"/>
    </source>
</evidence>
<dbReference type="InterPro" id="IPR018976">
    <property type="entry name" value="Imelysin-like"/>
</dbReference>
<dbReference type="InterPro" id="IPR038352">
    <property type="entry name" value="Imelysin_sf"/>
</dbReference>
<reference evidence="5 6" key="2">
    <citation type="journal article" date="2012" name="PLoS ONE">
        <title>Genomic characterization of the taylorella genus.</title>
        <authorList>
            <person name="Hebert L."/>
            <person name="Moumen B."/>
            <person name="Pons N."/>
            <person name="Duquesne F."/>
            <person name="Breuil M.F."/>
            <person name="Goux D."/>
            <person name="Batto J.M."/>
            <person name="Laugier C."/>
            <person name="Renault P."/>
            <person name="Petry S."/>
        </authorList>
    </citation>
    <scope>NUCLEOTIDE SEQUENCE [LARGE SCALE GENOMIC DNA]</scope>
    <source>
        <strain evidence="5 6">MCE3</strain>
    </source>
</reference>
<evidence type="ECO:0000256" key="2">
    <source>
        <dbReference type="ARBA" id="ARBA00022729"/>
    </source>
</evidence>